<dbReference type="InterPro" id="IPR004089">
    <property type="entry name" value="MCPsignal_dom"/>
</dbReference>
<dbReference type="Pfam" id="PF12729">
    <property type="entry name" value="4HB_MCP_1"/>
    <property type="match status" value="1"/>
</dbReference>
<dbReference type="CDD" id="cd06225">
    <property type="entry name" value="HAMP"/>
    <property type="match status" value="1"/>
</dbReference>
<name>A0ABT9Y501_9FIRM</name>
<dbReference type="RefSeq" id="WP_196605711.1">
    <property type="nucleotide sequence ID" value="NZ_CP116940.1"/>
</dbReference>
<proteinExistence type="inferred from homology"/>
<protein>
    <submittedName>
        <fullName evidence="9">Methyl-accepting chemotaxis protein</fullName>
    </submittedName>
</protein>
<keyword evidence="10" id="KW-1185">Reference proteome</keyword>
<feature type="domain" description="HAMP" evidence="8">
    <location>
        <begin position="213"/>
        <end position="267"/>
    </location>
</feature>
<feature type="coiled-coil region" evidence="4">
    <location>
        <begin position="160"/>
        <end position="191"/>
    </location>
</feature>
<keyword evidence="4" id="KW-0175">Coiled coil</keyword>
<dbReference type="InterPro" id="IPR024478">
    <property type="entry name" value="HlyB_4HB_MCP"/>
</dbReference>
<dbReference type="Pfam" id="PF00015">
    <property type="entry name" value="MCPsignal"/>
    <property type="match status" value="1"/>
</dbReference>
<dbReference type="Proteomes" id="UP001239167">
    <property type="component" value="Unassembled WGS sequence"/>
</dbReference>
<evidence type="ECO:0000259" key="7">
    <source>
        <dbReference type="PROSITE" id="PS50111"/>
    </source>
</evidence>
<dbReference type="PROSITE" id="PS50111">
    <property type="entry name" value="CHEMOTAXIS_TRANSDUC_2"/>
    <property type="match status" value="1"/>
</dbReference>
<dbReference type="SUPFAM" id="SSF58104">
    <property type="entry name" value="Methyl-accepting chemotaxis protein (MCP) signaling domain"/>
    <property type="match status" value="1"/>
</dbReference>
<comment type="caution">
    <text evidence="9">The sequence shown here is derived from an EMBL/GenBank/DDBJ whole genome shotgun (WGS) entry which is preliminary data.</text>
</comment>
<feature type="compositionally biased region" description="Low complexity" evidence="5">
    <location>
        <begin position="280"/>
        <end position="298"/>
    </location>
</feature>
<organism evidence="9 10">
    <name type="scientific">Pectinatus haikarae</name>
    <dbReference type="NCBI Taxonomy" id="349096"/>
    <lineage>
        <taxon>Bacteria</taxon>
        <taxon>Bacillati</taxon>
        <taxon>Bacillota</taxon>
        <taxon>Negativicutes</taxon>
        <taxon>Selenomonadales</taxon>
        <taxon>Selenomonadaceae</taxon>
        <taxon>Pectinatus</taxon>
    </lineage>
</organism>
<dbReference type="PANTHER" id="PTHR32089">
    <property type="entry name" value="METHYL-ACCEPTING CHEMOTAXIS PROTEIN MCPB"/>
    <property type="match status" value="1"/>
</dbReference>
<dbReference type="InterPro" id="IPR003660">
    <property type="entry name" value="HAMP_dom"/>
</dbReference>
<dbReference type="PRINTS" id="PR00260">
    <property type="entry name" value="CHEMTRNSDUCR"/>
</dbReference>
<reference evidence="9 10" key="1">
    <citation type="submission" date="2023-07" db="EMBL/GenBank/DDBJ databases">
        <title>Genomic Encyclopedia of Type Strains, Phase IV (KMG-IV): sequencing the most valuable type-strain genomes for metagenomic binning, comparative biology and taxonomic classification.</title>
        <authorList>
            <person name="Goeker M."/>
        </authorList>
    </citation>
    <scope>NUCLEOTIDE SEQUENCE [LARGE SCALE GENOMIC DNA]</scope>
    <source>
        <strain evidence="9 10">DSM 16980</strain>
    </source>
</reference>
<keyword evidence="6" id="KW-0472">Membrane</keyword>
<dbReference type="PANTHER" id="PTHR32089:SF112">
    <property type="entry name" value="LYSOZYME-LIKE PROTEIN-RELATED"/>
    <property type="match status" value="1"/>
</dbReference>
<evidence type="ECO:0000313" key="10">
    <source>
        <dbReference type="Proteomes" id="UP001239167"/>
    </source>
</evidence>
<evidence type="ECO:0000256" key="4">
    <source>
        <dbReference type="SAM" id="Coils"/>
    </source>
</evidence>
<dbReference type="SMART" id="SM00283">
    <property type="entry name" value="MA"/>
    <property type="match status" value="1"/>
</dbReference>
<evidence type="ECO:0000256" key="3">
    <source>
        <dbReference type="PROSITE-ProRule" id="PRU00284"/>
    </source>
</evidence>
<evidence type="ECO:0000259" key="8">
    <source>
        <dbReference type="PROSITE" id="PS50885"/>
    </source>
</evidence>
<dbReference type="Pfam" id="PF00672">
    <property type="entry name" value="HAMP"/>
    <property type="match status" value="1"/>
</dbReference>
<dbReference type="InterPro" id="IPR004090">
    <property type="entry name" value="Chemotax_Me-accpt_rcpt"/>
</dbReference>
<keyword evidence="1 3" id="KW-0807">Transducer</keyword>
<dbReference type="Gene3D" id="1.10.287.950">
    <property type="entry name" value="Methyl-accepting chemotaxis protein"/>
    <property type="match status" value="1"/>
</dbReference>
<dbReference type="SMART" id="SM00304">
    <property type="entry name" value="HAMP"/>
    <property type="match status" value="2"/>
</dbReference>
<keyword evidence="6" id="KW-1133">Transmembrane helix</keyword>
<dbReference type="EMBL" id="JAUSUE010000003">
    <property type="protein sequence ID" value="MDQ0202909.1"/>
    <property type="molecule type" value="Genomic_DNA"/>
</dbReference>
<comment type="similarity">
    <text evidence="2">Belongs to the methyl-accepting chemotaxis (MCP) protein family.</text>
</comment>
<feature type="transmembrane region" description="Helical" evidence="6">
    <location>
        <begin position="12"/>
        <end position="31"/>
    </location>
</feature>
<dbReference type="CDD" id="cd11386">
    <property type="entry name" value="MCP_signal"/>
    <property type="match status" value="1"/>
</dbReference>
<evidence type="ECO:0000313" key="9">
    <source>
        <dbReference type="EMBL" id="MDQ0202909.1"/>
    </source>
</evidence>
<evidence type="ECO:0000256" key="1">
    <source>
        <dbReference type="ARBA" id="ARBA00023224"/>
    </source>
</evidence>
<dbReference type="Gene3D" id="6.10.340.10">
    <property type="match status" value="1"/>
</dbReference>
<dbReference type="InterPro" id="IPR047347">
    <property type="entry name" value="YvaQ-like_sensor"/>
</dbReference>
<accession>A0ABT9Y501</accession>
<evidence type="ECO:0000256" key="6">
    <source>
        <dbReference type="SAM" id="Phobius"/>
    </source>
</evidence>
<gene>
    <name evidence="9" type="ORF">J2S01_000605</name>
</gene>
<feature type="region of interest" description="Disordered" evidence="5">
    <location>
        <begin position="280"/>
        <end position="302"/>
    </location>
</feature>
<dbReference type="PROSITE" id="PS50885">
    <property type="entry name" value="HAMP"/>
    <property type="match status" value="1"/>
</dbReference>
<keyword evidence="6" id="KW-0812">Transmembrane</keyword>
<evidence type="ECO:0000256" key="2">
    <source>
        <dbReference type="ARBA" id="ARBA00029447"/>
    </source>
</evidence>
<sequence>MKRLADLKIKSKLSLLIFSVVIFLIIVGYTSHYSTQILSEKLNIMYTDRLQPIQLLNSARAESRRNEAITYSIFASRDSAEQQTLLGSLEEHKKIYIDFLDKFQQRTLDETEKNDIEKIKADTKIYREAWQTAISMAVAGNQEEAILYFKKNALQHLTDINKTLDDLSNYENQLAEQENQLGNKIASLNDNITLIITLAAIILSGGLGLLISRYISIPLHSLMEEVDELSAGDFKNTADNSHYYNDEIGSLGRAMGTMRSKLRELIKQIHNSAEQLAASSEELSASADQSAQTSDQVANSVTEVASGAEKQLELTDKASSTVKHISAAVTEVSSNTRTLANSAEKAAAAANDGEASIQQAMDQMKIIENKTNDTAAVIEELNARSAQISQIVDVISSIAGQTNLLALNAAIEAASAGEAGKGFAVVAEEVRRLAEQSQSAAKQITEIIGQIQKQTNSAVNYMNDSKNEVDNGTVVVANTGKNFEQILYMVKTMTEQILAISASVDKVTQHSRNVVDAVDSIDTESKKASDETQNISAATEEQSATVGEIASASGKLAKLAENLQAMVQEFKV</sequence>
<feature type="domain" description="Methyl-accepting transducer" evidence="7">
    <location>
        <begin position="286"/>
        <end position="557"/>
    </location>
</feature>
<dbReference type="CDD" id="cd19411">
    <property type="entry name" value="MCP2201-like_sensor"/>
    <property type="match status" value="1"/>
</dbReference>
<evidence type="ECO:0000256" key="5">
    <source>
        <dbReference type="SAM" id="MobiDB-lite"/>
    </source>
</evidence>